<sequence length="265" mass="31502">MEKLLETKLLISYAVHINSYEDLKIIEYSLPMIAKKCKMVGITYSINSNTIDENQIKDIFISLQQEITNLKVYCKIKNEGYDFRKHLYTIKQFQEEKLYDNDYILMMNDSVIPTNSISFNAAMINLESFINKGYEFIGFVESNQIMRHYQSWFWCCNKSTINWILMQIENIVYSENKDEIIRKLEVGLSNNLIRNKKCATLYDFNVKENIFYHHHGVYIKALNNGFPFLKKNYFSKVFRKKWGLELSNEILNYLPDSLNNIQFIT</sequence>
<name>A0A6C0LYT7_9ZZZZ</name>
<dbReference type="EMBL" id="MN740584">
    <property type="protein sequence ID" value="QHU35195.1"/>
    <property type="molecule type" value="Genomic_DNA"/>
</dbReference>
<reference evidence="1" key="1">
    <citation type="journal article" date="2020" name="Nature">
        <title>Giant virus diversity and host interactions through global metagenomics.</title>
        <authorList>
            <person name="Schulz F."/>
            <person name="Roux S."/>
            <person name="Paez-Espino D."/>
            <person name="Jungbluth S."/>
            <person name="Walsh D.A."/>
            <person name="Denef V.J."/>
            <person name="McMahon K.D."/>
            <person name="Konstantinidis K.T."/>
            <person name="Eloe-Fadrosh E.A."/>
            <person name="Kyrpides N.C."/>
            <person name="Woyke T."/>
        </authorList>
    </citation>
    <scope>NUCLEOTIDE SEQUENCE</scope>
    <source>
        <strain evidence="1">GVMAG-S-1017745-26</strain>
    </source>
</reference>
<evidence type="ECO:0000313" key="1">
    <source>
        <dbReference type="EMBL" id="QHU35195.1"/>
    </source>
</evidence>
<proteinExistence type="predicted"/>
<organism evidence="1">
    <name type="scientific">viral metagenome</name>
    <dbReference type="NCBI Taxonomy" id="1070528"/>
    <lineage>
        <taxon>unclassified sequences</taxon>
        <taxon>metagenomes</taxon>
        <taxon>organismal metagenomes</taxon>
    </lineage>
</organism>
<dbReference type="AlphaFoldDB" id="A0A6C0LYT7"/>
<protein>
    <submittedName>
        <fullName evidence="1">Uncharacterized protein</fullName>
    </submittedName>
</protein>
<accession>A0A6C0LYT7</accession>